<dbReference type="SUPFAM" id="SSF69917">
    <property type="entry name" value="OMPT-like"/>
    <property type="match status" value="1"/>
</dbReference>
<comment type="caution">
    <text evidence="3">The sequence shown here is derived from an EMBL/GenBank/DDBJ whole genome shotgun (WGS) entry which is preliminary data.</text>
</comment>
<dbReference type="AlphaFoldDB" id="A0A1Y2SE97"/>
<feature type="active site" evidence="1">
    <location>
        <position position="105"/>
    </location>
</feature>
<dbReference type="Pfam" id="PF01278">
    <property type="entry name" value="Omptin"/>
    <property type="match status" value="1"/>
</dbReference>
<dbReference type="Gene3D" id="2.40.128.90">
    <property type="entry name" value="OMPT-like"/>
    <property type="match status" value="1"/>
</dbReference>
<dbReference type="GO" id="GO:0009279">
    <property type="term" value="C:cell outer membrane"/>
    <property type="evidence" value="ECO:0007669"/>
    <property type="project" value="InterPro"/>
</dbReference>
<organism evidence="3 4">
    <name type="scientific">Xenorhabdus vietnamensis</name>
    <dbReference type="NCBI Taxonomy" id="351656"/>
    <lineage>
        <taxon>Bacteria</taxon>
        <taxon>Pseudomonadati</taxon>
        <taxon>Pseudomonadota</taxon>
        <taxon>Gammaproteobacteria</taxon>
        <taxon>Enterobacterales</taxon>
        <taxon>Morganellaceae</taxon>
        <taxon>Xenorhabdus</taxon>
    </lineage>
</organism>
<feature type="chain" id="PRO_5013299717" evidence="2">
    <location>
        <begin position="24"/>
        <end position="316"/>
    </location>
</feature>
<protein>
    <submittedName>
        <fullName evidence="3">Plasminogen activator</fullName>
    </submittedName>
</protein>
<proteinExistence type="predicted"/>
<feature type="active site" evidence="1">
    <location>
        <position position="103"/>
    </location>
</feature>
<keyword evidence="4" id="KW-1185">Reference proteome</keyword>
<dbReference type="InterPro" id="IPR020080">
    <property type="entry name" value="OM_adhesin/peptidase_omptin"/>
</dbReference>
<dbReference type="STRING" id="351656.Xvie_01627"/>
<dbReference type="InterPro" id="IPR053724">
    <property type="entry name" value="OMP_A26_sf"/>
</dbReference>
<dbReference type="PRINTS" id="PR00482">
    <property type="entry name" value="OMPTIN"/>
</dbReference>
<feature type="active site" evidence="1">
    <location>
        <position position="228"/>
    </location>
</feature>
<dbReference type="GO" id="GO:0004190">
    <property type="term" value="F:aspartic-type endopeptidase activity"/>
    <property type="evidence" value="ECO:0007669"/>
    <property type="project" value="InterPro"/>
</dbReference>
<feature type="active site" evidence="1">
    <location>
        <position position="226"/>
    </location>
</feature>
<evidence type="ECO:0000256" key="2">
    <source>
        <dbReference type="SAM" id="SignalP"/>
    </source>
</evidence>
<evidence type="ECO:0000313" key="4">
    <source>
        <dbReference type="Proteomes" id="UP000194350"/>
    </source>
</evidence>
<gene>
    <name evidence="3" type="ORF">Xvie_01627</name>
</gene>
<name>A0A1Y2SE97_9GAMM</name>
<dbReference type="OrthoDB" id="2112810at2"/>
<reference evidence="3 4" key="1">
    <citation type="submission" date="2016-10" db="EMBL/GenBank/DDBJ databases">
        <title>Systematic genetic and metabolomic analysis of Xenorhabdus and Photorhabdus spp., highlights the requirements for a dual symbiotic and pathogenic life style.</title>
        <authorList>
            <person name="Tobias N.J."/>
            <person name="Wolff H."/>
            <person name="Djahanschiri B."/>
            <person name="Pidot S.J."/>
            <person name="Stinear T.P."/>
            <person name="Ebersberger I."/>
            <person name="Bode H.B."/>
        </authorList>
    </citation>
    <scope>NUCLEOTIDE SEQUENCE [LARGE SCALE GENOMIC DNA]</scope>
    <source>
        <strain evidence="3 4">DSM 22392</strain>
    </source>
</reference>
<dbReference type="Proteomes" id="UP000194350">
    <property type="component" value="Unassembled WGS sequence"/>
</dbReference>
<dbReference type="EMBL" id="MUBJ01000006">
    <property type="protein sequence ID" value="OTA16947.1"/>
    <property type="molecule type" value="Genomic_DNA"/>
</dbReference>
<feature type="signal peptide" evidence="2">
    <location>
        <begin position="1"/>
        <end position="23"/>
    </location>
</feature>
<dbReference type="PIRSF" id="PIRSF001522">
    <property type="entry name" value="Peptidase_A26"/>
    <property type="match status" value="1"/>
</dbReference>
<evidence type="ECO:0000313" key="3">
    <source>
        <dbReference type="EMBL" id="OTA16947.1"/>
    </source>
</evidence>
<accession>A0A1Y2SE97</accession>
<dbReference type="InterPro" id="IPR000036">
    <property type="entry name" value="Peptidase_A26_omptin"/>
</dbReference>
<dbReference type="GO" id="GO:0006508">
    <property type="term" value="P:proteolysis"/>
    <property type="evidence" value="ECO:0007669"/>
    <property type="project" value="InterPro"/>
</dbReference>
<sequence length="316" mass="36464">MKKHKIVMCIIPLTLAYATTSTAASLNYNPDSVSVTTSLGRLWGQADEYLYNSQTGHKNSELNWKINNAPIIKGDISWNILSNLTLNARGWITLESSHSSMDDYDWERPEKAMWTNWSHSNTNLNYANEFDIHLKGWLLKQPNYSFGGVLGYQQTRFSWTAIGGHQIWYDKHDKRSDHDFSNTSVIGYKQKFSAPYIGLIGQYRYHDFEFNGLLKFSPWVQAKDNDEHYLRRDPGPLSYREKTNKSLYYSATLNAGYYINPNTKLFTELSWNKFTQGKGDTEIFDRKTGEYIYFGGNSAGIANTNYNITAGIQYRF</sequence>
<dbReference type="RefSeq" id="WP_086108808.1">
    <property type="nucleotide sequence ID" value="NZ_CAWNGD010000106.1"/>
</dbReference>
<evidence type="ECO:0000256" key="1">
    <source>
        <dbReference type="PIRSR" id="PIRSR001522-1"/>
    </source>
</evidence>
<keyword evidence="2" id="KW-0732">Signal</keyword>